<dbReference type="Pfam" id="PF00639">
    <property type="entry name" value="Rotamase"/>
    <property type="match status" value="1"/>
</dbReference>
<evidence type="ECO:0000259" key="3">
    <source>
        <dbReference type="PROSITE" id="PS50198"/>
    </source>
</evidence>
<dbReference type="InterPro" id="IPR000297">
    <property type="entry name" value="PPIase_PpiC"/>
</dbReference>
<dbReference type="SUPFAM" id="SSF54534">
    <property type="entry name" value="FKBP-like"/>
    <property type="match status" value="1"/>
</dbReference>
<keyword evidence="1 2" id="KW-0697">Rotamase</keyword>
<evidence type="ECO:0000256" key="2">
    <source>
        <dbReference type="RuleBase" id="RU363014"/>
    </source>
</evidence>
<evidence type="ECO:0000256" key="1">
    <source>
        <dbReference type="PROSITE-ProRule" id="PRU00278"/>
    </source>
</evidence>
<sequence>MQETVFLAVAAPLRFPSPLPASPSYLPLLSHPRRCTSQLRSLRDYIVSGKVRFQGVASRYSDCSSAKRGDDLGLFADIFL</sequence>
<gene>
    <name evidence="4" type="ORF">J5N97_022022</name>
</gene>
<dbReference type="EMBL" id="JAGGNH010000006">
    <property type="protein sequence ID" value="KAJ0969145.1"/>
    <property type="molecule type" value="Genomic_DNA"/>
</dbReference>
<dbReference type="GO" id="GO:0003755">
    <property type="term" value="F:peptidyl-prolyl cis-trans isomerase activity"/>
    <property type="evidence" value="ECO:0007669"/>
    <property type="project" value="UniProtKB-UniRule"/>
</dbReference>
<accession>A0A9D5CB36</accession>
<dbReference type="EC" id="5.2.1.8" evidence="2"/>
<dbReference type="OrthoDB" id="2530521at2759"/>
<keyword evidence="1 2" id="KW-0413">Isomerase</keyword>
<reference evidence="4" key="2">
    <citation type="journal article" date="2022" name="Hortic Res">
        <title>The genome of Dioscorea zingiberensis sheds light on the biosynthesis, origin and evolution of the medicinally important diosgenin saponins.</title>
        <authorList>
            <person name="Li Y."/>
            <person name="Tan C."/>
            <person name="Li Z."/>
            <person name="Guo J."/>
            <person name="Li S."/>
            <person name="Chen X."/>
            <person name="Wang C."/>
            <person name="Dai X."/>
            <person name="Yang H."/>
            <person name="Song W."/>
            <person name="Hou L."/>
            <person name="Xu J."/>
            <person name="Tong Z."/>
            <person name="Xu A."/>
            <person name="Yuan X."/>
            <person name="Wang W."/>
            <person name="Yang Q."/>
            <person name="Chen L."/>
            <person name="Sun Z."/>
            <person name="Wang K."/>
            <person name="Pan B."/>
            <person name="Chen J."/>
            <person name="Bao Y."/>
            <person name="Liu F."/>
            <person name="Qi X."/>
            <person name="Gang D.R."/>
            <person name="Wen J."/>
            <person name="Li J."/>
        </authorList>
    </citation>
    <scope>NUCLEOTIDE SEQUENCE</scope>
    <source>
        <strain evidence="4">Dzin_1.0</strain>
    </source>
</reference>
<name>A0A9D5CB36_9LILI</name>
<evidence type="ECO:0000313" key="5">
    <source>
        <dbReference type="Proteomes" id="UP001085076"/>
    </source>
</evidence>
<dbReference type="AlphaFoldDB" id="A0A9D5CB36"/>
<comment type="catalytic activity">
    <reaction evidence="2">
        <text>[protein]-peptidylproline (omega=180) = [protein]-peptidylproline (omega=0)</text>
        <dbReference type="Rhea" id="RHEA:16237"/>
        <dbReference type="Rhea" id="RHEA-COMP:10747"/>
        <dbReference type="Rhea" id="RHEA-COMP:10748"/>
        <dbReference type="ChEBI" id="CHEBI:83833"/>
        <dbReference type="ChEBI" id="CHEBI:83834"/>
        <dbReference type="EC" id="5.2.1.8"/>
    </reaction>
</comment>
<reference evidence="4" key="1">
    <citation type="submission" date="2021-03" db="EMBL/GenBank/DDBJ databases">
        <authorList>
            <person name="Li Z."/>
            <person name="Yang C."/>
        </authorList>
    </citation>
    <scope>NUCLEOTIDE SEQUENCE</scope>
    <source>
        <strain evidence="4">Dzin_1.0</strain>
        <tissue evidence="4">Leaf</tissue>
    </source>
</reference>
<protein>
    <recommendedName>
        <fullName evidence="2">Peptidyl-prolyl cis-trans isomerase</fullName>
        <ecNumber evidence="2">5.2.1.8</ecNumber>
    </recommendedName>
</protein>
<dbReference type="InterPro" id="IPR046357">
    <property type="entry name" value="PPIase_dom_sf"/>
</dbReference>
<organism evidence="4 5">
    <name type="scientific">Dioscorea zingiberensis</name>
    <dbReference type="NCBI Taxonomy" id="325984"/>
    <lineage>
        <taxon>Eukaryota</taxon>
        <taxon>Viridiplantae</taxon>
        <taxon>Streptophyta</taxon>
        <taxon>Embryophyta</taxon>
        <taxon>Tracheophyta</taxon>
        <taxon>Spermatophyta</taxon>
        <taxon>Magnoliopsida</taxon>
        <taxon>Liliopsida</taxon>
        <taxon>Dioscoreales</taxon>
        <taxon>Dioscoreaceae</taxon>
        <taxon>Dioscorea</taxon>
    </lineage>
</organism>
<proteinExistence type="predicted"/>
<evidence type="ECO:0000313" key="4">
    <source>
        <dbReference type="EMBL" id="KAJ0969145.1"/>
    </source>
</evidence>
<comment type="caution">
    <text evidence="4">The sequence shown here is derived from an EMBL/GenBank/DDBJ whole genome shotgun (WGS) entry which is preliminary data.</text>
</comment>
<dbReference type="Proteomes" id="UP001085076">
    <property type="component" value="Miscellaneous, Linkage group lg06"/>
</dbReference>
<feature type="domain" description="PpiC" evidence="3">
    <location>
        <begin position="28"/>
        <end position="80"/>
    </location>
</feature>
<dbReference type="PROSITE" id="PS50198">
    <property type="entry name" value="PPIC_PPIASE_2"/>
    <property type="match status" value="1"/>
</dbReference>
<keyword evidence="5" id="KW-1185">Reference proteome</keyword>
<dbReference type="Gene3D" id="3.10.50.40">
    <property type="match status" value="1"/>
</dbReference>